<organism evidence="1">
    <name type="scientific">Triticum urartu</name>
    <name type="common">Red wild einkorn</name>
    <name type="synonym">Crithodium urartu</name>
    <dbReference type="NCBI Taxonomy" id="4572"/>
    <lineage>
        <taxon>Eukaryota</taxon>
        <taxon>Viridiplantae</taxon>
        <taxon>Streptophyta</taxon>
        <taxon>Embryophyta</taxon>
        <taxon>Tracheophyta</taxon>
        <taxon>Spermatophyta</taxon>
        <taxon>Magnoliopsida</taxon>
        <taxon>Liliopsida</taxon>
        <taxon>Poales</taxon>
        <taxon>Poaceae</taxon>
        <taxon>BOP clade</taxon>
        <taxon>Pooideae</taxon>
        <taxon>Triticodae</taxon>
        <taxon>Triticeae</taxon>
        <taxon>Triticinae</taxon>
        <taxon>Triticum</taxon>
    </lineage>
</organism>
<dbReference type="OMA" id="PPACEFE"/>
<protein>
    <recommendedName>
        <fullName evidence="2">FBD domain-containing protein</fullName>
    </recommendedName>
</protein>
<dbReference type="AlphaFoldDB" id="M7YP77"/>
<evidence type="ECO:0000313" key="1">
    <source>
        <dbReference type="EMBL" id="EMS52398.1"/>
    </source>
</evidence>
<reference evidence="1" key="1">
    <citation type="journal article" date="2013" name="Nature">
        <title>Draft genome of the wheat A-genome progenitor Triticum urartu.</title>
        <authorList>
            <person name="Ling H.Q."/>
            <person name="Zhao S."/>
            <person name="Liu D."/>
            <person name="Wang J."/>
            <person name="Sun H."/>
            <person name="Zhang C."/>
            <person name="Fan H."/>
            <person name="Li D."/>
            <person name="Dong L."/>
            <person name="Tao Y."/>
            <person name="Gao C."/>
            <person name="Wu H."/>
            <person name="Li Y."/>
            <person name="Cui Y."/>
            <person name="Guo X."/>
            <person name="Zheng S."/>
            <person name="Wang B."/>
            <person name="Yu K."/>
            <person name="Liang Q."/>
            <person name="Yang W."/>
            <person name="Lou X."/>
            <person name="Chen J."/>
            <person name="Feng M."/>
            <person name="Jian J."/>
            <person name="Zhang X."/>
            <person name="Luo G."/>
            <person name="Jiang Y."/>
            <person name="Liu J."/>
            <person name="Wang Z."/>
            <person name="Sha Y."/>
            <person name="Zhang B."/>
            <person name="Wu H."/>
            <person name="Tang D."/>
            <person name="Shen Q."/>
            <person name="Xue P."/>
            <person name="Zou S."/>
            <person name="Wang X."/>
            <person name="Liu X."/>
            <person name="Wang F."/>
            <person name="Yang Y."/>
            <person name="An X."/>
            <person name="Dong Z."/>
            <person name="Zhang K."/>
            <person name="Zhang X."/>
            <person name="Luo M.C."/>
            <person name="Dvorak J."/>
            <person name="Tong Y."/>
            <person name="Wang J."/>
            <person name="Yang H."/>
            <person name="Li Z."/>
            <person name="Wang D."/>
            <person name="Zhang A."/>
            <person name="Wang J."/>
        </authorList>
    </citation>
    <scope>NUCLEOTIDE SEQUENCE</scope>
</reference>
<accession>M7YP77</accession>
<evidence type="ECO:0008006" key="2">
    <source>
        <dbReference type="Google" id="ProtNLM"/>
    </source>
</evidence>
<dbReference type="EMBL" id="KD208240">
    <property type="protein sequence ID" value="EMS52398.1"/>
    <property type="molecule type" value="Genomic_DNA"/>
</dbReference>
<sequence>MDNFFLHTRQPRSREFLDIDLPRFHRATSIELRGHCLRLTLPPRPAGFPALQRLSLSGCRVDLADLTPLCPRLRVLAVNITVKSGSLEELAAANLSRWTGRIDVDAPMLKKLALSFSIDGELGVSIVAPIVDKVSWECSYSRLTVGLDPWSLSSGLTSYPDAELTFEQEIGKHLVTSGFSALEPLFTTMECDCDIRSVGHVFGSFALRLLGMHRIRTATQKLKIIFQRPDVKAECPVNCPCDEPKSWRSKDISLINLEQVEIEGLEGEDHEFDFLKVVFRCAPMLKRMAVRMSDAVRISNGQCSKIYDIFRAYPYVECNVDPTYGKKILHE</sequence>
<dbReference type="PANTHER" id="PTHR34709">
    <property type="entry name" value="OS10G0396666 PROTEIN"/>
    <property type="match status" value="1"/>
</dbReference>
<gene>
    <name evidence="1" type="ORF">TRIUR3_11501</name>
</gene>
<dbReference type="PANTHER" id="PTHR34709:SF81">
    <property type="entry name" value="F-BOX DOMAIN-CONTAINING PROTEIN"/>
    <property type="match status" value="1"/>
</dbReference>
<proteinExistence type="predicted"/>
<name>M7YP77_TRIUA</name>
<dbReference type="InterPro" id="IPR055312">
    <property type="entry name" value="FBL15-like"/>
</dbReference>